<comment type="caution">
    <text evidence="2">The sequence shown here is derived from an EMBL/GenBank/DDBJ whole genome shotgun (WGS) entry which is preliminary data.</text>
</comment>
<feature type="transmembrane region" description="Helical" evidence="1">
    <location>
        <begin position="6"/>
        <end position="25"/>
    </location>
</feature>
<keyword evidence="1" id="KW-1133">Transmembrane helix</keyword>
<sequence length="122" mass="14071">MSLLLPMLFYVLAGYASCFYGAVTLRQIKREQAEQNHRRRKLRKFLQMYHVHVGFRIVFLGVMIGLFCSYQTLDLPSVFRCGPAVPQTNTSSIPVQPEGNWVTVQRSALQGEIKSQHCYYCH</sequence>
<gene>
    <name evidence="2" type="ORF">OS493_023370</name>
</gene>
<evidence type="ECO:0000256" key="1">
    <source>
        <dbReference type="SAM" id="Phobius"/>
    </source>
</evidence>
<evidence type="ECO:0000313" key="2">
    <source>
        <dbReference type="EMBL" id="KAJ7390658.1"/>
    </source>
</evidence>
<dbReference type="AlphaFoldDB" id="A0A9X0D9K4"/>
<evidence type="ECO:0000313" key="3">
    <source>
        <dbReference type="Proteomes" id="UP001163046"/>
    </source>
</evidence>
<keyword evidence="1" id="KW-0812">Transmembrane</keyword>
<name>A0A9X0D9K4_9CNID</name>
<accession>A0A9X0D9K4</accession>
<feature type="transmembrane region" description="Helical" evidence="1">
    <location>
        <begin position="46"/>
        <end position="67"/>
    </location>
</feature>
<proteinExistence type="predicted"/>
<dbReference type="Proteomes" id="UP001163046">
    <property type="component" value="Unassembled WGS sequence"/>
</dbReference>
<keyword evidence="3" id="KW-1185">Reference proteome</keyword>
<reference evidence="2" key="1">
    <citation type="submission" date="2023-01" db="EMBL/GenBank/DDBJ databases">
        <title>Genome assembly of the deep-sea coral Lophelia pertusa.</title>
        <authorList>
            <person name="Herrera S."/>
            <person name="Cordes E."/>
        </authorList>
    </citation>
    <scope>NUCLEOTIDE SEQUENCE</scope>
    <source>
        <strain evidence="2">USNM1676648</strain>
        <tissue evidence="2">Polyp</tissue>
    </source>
</reference>
<organism evidence="2 3">
    <name type="scientific">Desmophyllum pertusum</name>
    <dbReference type="NCBI Taxonomy" id="174260"/>
    <lineage>
        <taxon>Eukaryota</taxon>
        <taxon>Metazoa</taxon>
        <taxon>Cnidaria</taxon>
        <taxon>Anthozoa</taxon>
        <taxon>Hexacorallia</taxon>
        <taxon>Scleractinia</taxon>
        <taxon>Caryophylliina</taxon>
        <taxon>Caryophylliidae</taxon>
        <taxon>Desmophyllum</taxon>
    </lineage>
</organism>
<keyword evidence="1" id="KW-0472">Membrane</keyword>
<dbReference type="OrthoDB" id="5976652at2759"/>
<dbReference type="EMBL" id="MU825413">
    <property type="protein sequence ID" value="KAJ7390658.1"/>
    <property type="molecule type" value="Genomic_DNA"/>
</dbReference>
<protein>
    <submittedName>
        <fullName evidence="2">Uncharacterized protein</fullName>
    </submittedName>
</protein>